<accession>A0A074MV89</accession>
<evidence type="ECO:0000313" key="2">
    <source>
        <dbReference type="EMBL" id="KEO96685.1"/>
    </source>
</evidence>
<dbReference type="PANTHER" id="PTHR43798">
    <property type="entry name" value="MONOACYLGLYCEROL LIPASE"/>
    <property type="match status" value="1"/>
</dbReference>
<feature type="domain" description="AB hydrolase-1" evidence="1">
    <location>
        <begin position="33"/>
        <end position="278"/>
    </location>
</feature>
<dbReference type="InterPro" id="IPR029058">
    <property type="entry name" value="AB_hydrolase_fold"/>
</dbReference>
<dbReference type="KEGG" id="elq:Ga0102493_11578"/>
<comment type="caution">
    <text evidence="2">The sequence shown here is derived from an EMBL/GenBank/DDBJ whole genome shotgun (WGS) entry which is preliminary data.</text>
</comment>
<dbReference type="RefSeq" id="WP_034902001.1">
    <property type="nucleotide sequence ID" value="NZ_CP017057.1"/>
</dbReference>
<evidence type="ECO:0000313" key="3">
    <source>
        <dbReference type="Proteomes" id="UP000027866"/>
    </source>
</evidence>
<dbReference type="AlphaFoldDB" id="A0A074MV89"/>
<name>A0A074MV89_9SPHN</name>
<dbReference type="EMBL" id="JMIX01000004">
    <property type="protein sequence ID" value="KEO96685.1"/>
    <property type="molecule type" value="Genomic_DNA"/>
</dbReference>
<dbReference type="InterPro" id="IPR000073">
    <property type="entry name" value="AB_hydrolase_1"/>
</dbReference>
<dbReference type="Proteomes" id="UP000027866">
    <property type="component" value="Unassembled WGS sequence"/>
</dbReference>
<dbReference type="SUPFAM" id="SSF53474">
    <property type="entry name" value="alpha/beta-Hydrolases"/>
    <property type="match status" value="1"/>
</dbReference>
<proteinExistence type="predicted"/>
<dbReference type="Gene3D" id="3.40.50.1820">
    <property type="entry name" value="alpha/beta hydrolase"/>
    <property type="match status" value="1"/>
</dbReference>
<dbReference type="InterPro" id="IPR050266">
    <property type="entry name" value="AB_hydrolase_sf"/>
</dbReference>
<dbReference type="Pfam" id="PF00561">
    <property type="entry name" value="Abhydrolase_1"/>
    <property type="match status" value="1"/>
</dbReference>
<protein>
    <submittedName>
        <fullName evidence="2">Alpha/beta hydrolase</fullName>
    </submittedName>
</protein>
<keyword evidence="2" id="KW-0378">Hydrolase</keyword>
<keyword evidence="3" id="KW-1185">Reference proteome</keyword>
<dbReference type="PATRIC" id="fig|39960.10.peg.2827"/>
<evidence type="ECO:0000259" key="1">
    <source>
        <dbReference type="Pfam" id="PF00561"/>
    </source>
</evidence>
<sequence length="291" mass="32266">MPTRTAPATHQVEVGGVRLTHFDWLGKPSNSEPPLIFAHATGFHARVWDAVIEHFPDRRCIALDLRGHGRSAGEPIDDWRIVAEDVKTVLDRLGIRRAVGVGHSMGGHVLAQCAADKPKAFSRLVLFDPVICAPDFYAPDAALYTGDAPHPAIRRKRDFASPEAMIERFRERDPYCLFEPRVFEDYCRHGLLPKESGEGYELACSPEVEASVYASSRSNAGILEAVKRIEAPTLVVRAKQTDFTDFKSSPTWPQLASTIPGGEDLHRPDRTHFHPFEDPADAARIIAGWIG</sequence>
<gene>
    <name evidence="2" type="ORF">EH32_08360</name>
</gene>
<reference evidence="2 3" key="1">
    <citation type="submission" date="2014-04" db="EMBL/GenBank/DDBJ databases">
        <title>A comprehensive comparison of genomes of Erythrobacter spp. Strains.</title>
        <authorList>
            <person name="Zheng Q."/>
        </authorList>
    </citation>
    <scope>NUCLEOTIDE SEQUENCE [LARGE SCALE GENOMIC DNA]</scope>
    <source>
        <strain evidence="2 3">DSM 8509</strain>
    </source>
</reference>
<organism evidence="2 3">
    <name type="scientific">Erythrobacter litoralis</name>
    <dbReference type="NCBI Taxonomy" id="39960"/>
    <lineage>
        <taxon>Bacteria</taxon>
        <taxon>Pseudomonadati</taxon>
        <taxon>Pseudomonadota</taxon>
        <taxon>Alphaproteobacteria</taxon>
        <taxon>Sphingomonadales</taxon>
        <taxon>Erythrobacteraceae</taxon>
        <taxon>Erythrobacter/Porphyrobacter group</taxon>
        <taxon>Erythrobacter</taxon>
    </lineage>
</organism>
<dbReference type="GO" id="GO:0016787">
    <property type="term" value="F:hydrolase activity"/>
    <property type="evidence" value="ECO:0007669"/>
    <property type="project" value="UniProtKB-KW"/>
</dbReference>
<dbReference type="OrthoDB" id="9804723at2"/>